<feature type="compositionally biased region" description="Polar residues" evidence="1">
    <location>
        <begin position="312"/>
        <end position="321"/>
    </location>
</feature>
<organism evidence="2 3">
    <name type="scientific">Basidiobolus ranarum</name>
    <dbReference type="NCBI Taxonomy" id="34480"/>
    <lineage>
        <taxon>Eukaryota</taxon>
        <taxon>Fungi</taxon>
        <taxon>Fungi incertae sedis</taxon>
        <taxon>Zoopagomycota</taxon>
        <taxon>Entomophthoromycotina</taxon>
        <taxon>Basidiobolomycetes</taxon>
        <taxon>Basidiobolales</taxon>
        <taxon>Basidiobolaceae</taxon>
        <taxon>Basidiobolus</taxon>
    </lineage>
</organism>
<dbReference type="PANTHER" id="PTHR11188:SF17">
    <property type="entry name" value="FI21816P1"/>
    <property type="match status" value="1"/>
</dbReference>
<dbReference type="PANTHER" id="PTHR11188">
    <property type="entry name" value="ARRESTIN DOMAIN CONTAINING PROTEIN"/>
    <property type="match status" value="1"/>
</dbReference>
<evidence type="ECO:0000256" key="1">
    <source>
        <dbReference type="SAM" id="MobiDB-lite"/>
    </source>
</evidence>
<evidence type="ECO:0008006" key="4">
    <source>
        <dbReference type="Google" id="ProtNLM"/>
    </source>
</evidence>
<sequence>MFNLPHIDSSTDLSTEHIQIDLNDDSLTMYGSPEESVGCILHGTLHFNPLEQMKVKSISLKFVGKVKINGGTDLPKHEYDLINHKWTFLEAQRESYLLAPKDYAYGFELPLQGNLPESVDVNSGRIVYKLVATVERPAFHFDMKGGRTVELKRAPLPSTDDYLQPTIITGIWLDKFAYHISTPETIYTVGDQFPVLFNFCSFDPAFKIRKINLVLREFIEYSLKGGKPITKWEGHLDVQIPKRAYCDSESAFIKVFHRFFVEIETEEVGGERKTLHLLLRIGVQTELQNELSKSPPTYEAISELPPPPYPFDNSNSNAIYA</sequence>
<evidence type="ECO:0000313" key="3">
    <source>
        <dbReference type="Proteomes" id="UP001479436"/>
    </source>
</evidence>
<dbReference type="Gene3D" id="2.60.40.640">
    <property type="match status" value="1"/>
</dbReference>
<comment type="caution">
    <text evidence="2">The sequence shown here is derived from an EMBL/GenBank/DDBJ whole genome shotgun (WGS) entry which is preliminary data.</text>
</comment>
<name>A0ABR2WMV7_9FUNG</name>
<dbReference type="EMBL" id="JASJQH010000831">
    <property type="protein sequence ID" value="KAK9762791.1"/>
    <property type="molecule type" value="Genomic_DNA"/>
</dbReference>
<feature type="region of interest" description="Disordered" evidence="1">
    <location>
        <begin position="296"/>
        <end position="321"/>
    </location>
</feature>
<gene>
    <name evidence="2" type="ORF">K7432_011133</name>
</gene>
<dbReference type="InterPro" id="IPR014752">
    <property type="entry name" value="Arrestin-like_C"/>
</dbReference>
<dbReference type="Proteomes" id="UP001479436">
    <property type="component" value="Unassembled WGS sequence"/>
</dbReference>
<reference evidence="2 3" key="1">
    <citation type="submission" date="2023-04" db="EMBL/GenBank/DDBJ databases">
        <title>Genome of Basidiobolus ranarum AG-B5.</title>
        <authorList>
            <person name="Stajich J.E."/>
            <person name="Carter-House D."/>
            <person name="Gryganskyi A."/>
        </authorList>
    </citation>
    <scope>NUCLEOTIDE SEQUENCE [LARGE SCALE GENOMIC DNA]</scope>
    <source>
        <strain evidence="2 3">AG-B5</strain>
    </source>
</reference>
<accession>A0ABR2WMV7</accession>
<dbReference type="InterPro" id="IPR050357">
    <property type="entry name" value="Arrestin_domain-protein"/>
</dbReference>
<evidence type="ECO:0000313" key="2">
    <source>
        <dbReference type="EMBL" id="KAK9762791.1"/>
    </source>
</evidence>
<dbReference type="InterPro" id="IPR014756">
    <property type="entry name" value="Ig_E-set"/>
</dbReference>
<dbReference type="SUPFAM" id="SSF81296">
    <property type="entry name" value="E set domains"/>
    <property type="match status" value="1"/>
</dbReference>
<keyword evidence="3" id="KW-1185">Reference proteome</keyword>
<protein>
    <recommendedName>
        <fullName evidence="4">Arrestin-like N-terminal domain-containing protein</fullName>
    </recommendedName>
</protein>
<proteinExistence type="predicted"/>